<dbReference type="InterPro" id="IPR027417">
    <property type="entry name" value="P-loop_NTPase"/>
</dbReference>
<keyword evidence="1" id="KW-0547">Nucleotide-binding</keyword>
<keyword evidence="2 4" id="KW-0067">ATP-binding</keyword>
<dbReference type="GO" id="GO:0022857">
    <property type="term" value="F:transmembrane transporter activity"/>
    <property type="evidence" value="ECO:0007669"/>
    <property type="project" value="TreeGrafter"/>
</dbReference>
<dbReference type="PANTHER" id="PTHR24220">
    <property type="entry name" value="IMPORT ATP-BINDING PROTEIN"/>
    <property type="match status" value="1"/>
</dbReference>
<dbReference type="Gene3D" id="3.40.50.300">
    <property type="entry name" value="P-loop containing nucleotide triphosphate hydrolases"/>
    <property type="match status" value="1"/>
</dbReference>
<accession>A0A7V3KPE8</accession>
<dbReference type="InterPro" id="IPR015854">
    <property type="entry name" value="ABC_transpr_LolD-like"/>
</dbReference>
<dbReference type="AlphaFoldDB" id="A0A7V3KPE8"/>
<evidence type="ECO:0000256" key="1">
    <source>
        <dbReference type="ARBA" id="ARBA00022741"/>
    </source>
</evidence>
<evidence type="ECO:0000259" key="3">
    <source>
        <dbReference type="PROSITE" id="PS50893"/>
    </source>
</evidence>
<dbReference type="InterPro" id="IPR003593">
    <property type="entry name" value="AAA+_ATPase"/>
</dbReference>
<reference evidence="4" key="1">
    <citation type="journal article" date="2020" name="mSystems">
        <title>Genome- and Community-Level Interaction Insights into Carbon Utilization and Element Cycling Functions of Hydrothermarchaeota in Hydrothermal Sediment.</title>
        <authorList>
            <person name="Zhou Z."/>
            <person name="Liu Y."/>
            <person name="Xu W."/>
            <person name="Pan J."/>
            <person name="Luo Z.H."/>
            <person name="Li M."/>
        </authorList>
    </citation>
    <scope>NUCLEOTIDE SEQUENCE [LARGE SCALE GENOMIC DNA]</scope>
    <source>
        <strain evidence="4">SpSt-754</strain>
    </source>
</reference>
<protein>
    <submittedName>
        <fullName evidence="4">ATP-binding cassette domain-containing protein</fullName>
    </submittedName>
</protein>
<dbReference type="EMBL" id="DTGD01000223">
    <property type="protein sequence ID" value="HGB36424.1"/>
    <property type="molecule type" value="Genomic_DNA"/>
</dbReference>
<dbReference type="Pfam" id="PF00005">
    <property type="entry name" value="ABC_tran"/>
    <property type="match status" value="1"/>
</dbReference>
<dbReference type="GO" id="GO:0016887">
    <property type="term" value="F:ATP hydrolysis activity"/>
    <property type="evidence" value="ECO:0007669"/>
    <property type="project" value="InterPro"/>
</dbReference>
<evidence type="ECO:0000256" key="2">
    <source>
        <dbReference type="ARBA" id="ARBA00022840"/>
    </source>
</evidence>
<organism evidence="4">
    <name type="scientific">candidate division WOR-3 bacterium</name>
    <dbReference type="NCBI Taxonomy" id="2052148"/>
    <lineage>
        <taxon>Bacteria</taxon>
        <taxon>Bacteria division WOR-3</taxon>
    </lineage>
</organism>
<dbReference type="GO" id="GO:0005886">
    <property type="term" value="C:plasma membrane"/>
    <property type="evidence" value="ECO:0007669"/>
    <property type="project" value="TreeGrafter"/>
</dbReference>
<gene>
    <name evidence="4" type="ORF">ENV38_05935</name>
</gene>
<name>A0A7V3KPE8_UNCW3</name>
<dbReference type="PROSITE" id="PS50893">
    <property type="entry name" value="ABC_TRANSPORTER_2"/>
    <property type="match status" value="1"/>
</dbReference>
<dbReference type="SUPFAM" id="SSF52540">
    <property type="entry name" value="P-loop containing nucleoside triphosphate hydrolases"/>
    <property type="match status" value="1"/>
</dbReference>
<dbReference type="InterPro" id="IPR003439">
    <property type="entry name" value="ABC_transporter-like_ATP-bd"/>
</dbReference>
<evidence type="ECO:0000313" key="4">
    <source>
        <dbReference type="EMBL" id="HGB36424.1"/>
    </source>
</evidence>
<dbReference type="SMART" id="SM00382">
    <property type="entry name" value="AAA"/>
    <property type="match status" value="1"/>
</dbReference>
<comment type="caution">
    <text evidence="4">The sequence shown here is derived from an EMBL/GenBank/DDBJ whole genome shotgun (WGS) entry which is preliminary data.</text>
</comment>
<sequence>MADKVEFENVSVKFNERWYALNNVSFSVKKGDFVFFVGPTGAGKTTILRLIYGDIFPSEGEVRVDGFPLKKISKSKLLELRRGMGIVFQDLMLLDDRTVFENLALPVRLKGDDDVMRKVVLALKDVGLTHKSNDLASSLSRGEQQRLALARAMINEPDLLLADEPFSNLHMNDIDWLIEKMKAYNELGVTILLSTHNMEVLAKVPKARIFRIEEGRIKIES</sequence>
<proteinExistence type="predicted"/>
<dbReference type="PANTHER" id="PTHR24220:SF470">
    <property type="entry name" value="CELL DIVISION ATP-BINDING PROTEIN FTSE"/>
    <property type="match status" value="1"/>
</dbReference>
<feature type="domain" description="ABC transporter" evidence="3">
    <location>
        <begin position="5"/>
        <end position="221"/>
    </location>
</feature>
<dbReference type="GO" id="GO:0005524">
    <property type="term" value="F:ATP binding"/>
    <property type="evidence" value="ECO:0007669"/>
    <property type="project" value="UniProtKB-KW"/>
</dbReference>